<keyword evidence="2" id="KW-1185">Reference proteome</keyword>
<gene>
    <name evidence="1" type="ORF">D7Y13_22660</name>
</gene>
<protein>
    <submittedName>
        <fullName evidence="1">Uncharacterized protein</fullName>
    </submittedName>
</protein>
<proteinExistence type="predicted"/>
<sequence length="205" mass="23015">MTQKRFSYFTLPHFPGPEIAATEPFTGRHLPKPIRTRWGVPIGMDFHPATVVTLSAKSGPRFTDFIHTTTRLILASEQVCGLFQAEGVTREQAEYLPFVLKDKKGKVRPEKYLLINPLMKFPCFDFERSEYALFSEEATTTPGVKEICGIEKLQVREDQIPADAKLFRLAEYPDVKLIRSDLLDALKAQGLDSGLAVLPLGGFLT</sequence>
<dbReference type="Proteomes" id="UP000278907">
    <property type="component" value="Unassembled WGS sequence"/>
</dbReference>
<name>A0ABX9QDX0_9BACT</name>
<organism evidence="1 2">
    <name type="scientific">Corallococcus praedator</name>
    <dbReference type="NCBI Taxonomy" id="2316724"/>
    <lineage>
        <taxon>Bacteria</taxon>
        <taxon>Pseudomonadati</taxon>
        <taxon>Myxococcota</taxon>
        <taxon>Myxococcia</taxon>
        <taxon>Myxococcales</taxon>
        <taxon>Cystobacterineae</taxon>
        <taxon>Myxococcaceae</taxon>
        <taxon>Corallococcus</taxon>
    </lineage>
</organism>
<dbReference type="EMBL" id="RAWI01000184">
    <property type="protein sequence ID" value="RKI03208.1"/>
    <property type="molecule type" value="Genomic_DNA"/>
</dbReference>
<dbReference type="RefSeq" id="WP_120584446.1">
    <property type="nucleotide sequence ID" value="NZ_RAWI01000184.1"/>
</dbReference>
<accession>A0ABX9QDX0</accession>
<reference evidence="1 2" key="1">
    <citation type="submission" date="2018-09" db="EMBL/GenBank/DDBJ databases">
        <authorList>
            <person name="Livingstone P.G."/>
            <person name="Whitworth D.E."/>
        </authorList>
    </citation>
    <scope>NUCLEOTIDE SEQUENCE [LARGE SCALE GENOMIC DNA]</scope>
    <source>
        <strain evidence="1 2">CA031B</strain>
    </source>
</reference>
<evidence type="ECO:0000313" key="1">
    <source>
        <dbReference type="EMBL" id="RKI03208.1"/>
    </source>
</evidence>
<comment type="caution">
    <text evidence="1">The sequence shown here is derived from an EMBL/GenBank/DDBJ whole genome shotgun (WGS) entry which is preliminary data.</text>
</comment>
<evidence type="ECO:0000313" key="2">
    <source>
        <dbReference type="Proteomes" id="UP000278907"/>
    </source>
</evidence>